<evidence type="ECO:0000313" key="2">
    <source>
        <dbReference type="EMBL" id="TPP56881.1"/>
    </source>
</evidence>
<sequence length="139" mass="15668">MLFQIPGVSMTTENSSKISSMVNSRSDMSSDGSLELFLEFLNCIMTQDFSQALILCRQILETEPENKEAREFLPLLVEADRMKSTGFFHSYHTPEDSGTSDVEEEDSSELDESSSSDSSESFEYSSSDSDSYSRKKKHK</sequence>
<evidence type="ECO:0008006" key="4">
    <source>
        <dbReference type="Google" id="ProtNLM"/>
    </source>
</evidence>
<dbReference type="PANTHER" id="PTHR21520">
    <property type="entry name" value="GLUTAMATE-RICH PROTEIN 2"/>
    <property type="match status" value="1"/>
</dbReference>
<feature type="compositionally biased region" description="Low complexity" evidence="1">
    <location>
        <begin position="115"/>
        <end position="130"/>
    </location>
</feature>
<evidence type="ECO:0000313" key="3">
    <source>
        <dbReference type="Proteomes" id="UP000316759"/>
    </source>
</evidence>
<protein>
    <recommendedName>
        <fullName evidence="4">Glutamate-rich protein 2</fullName>
    </recommendedName>
</protein>
<reference evidence="2 3" key="1">
    <citation type="submission" date="2019-04" db="EMBL/GenBank/DDBJ databases">
        <title>Annotation for the trematode Fasciola gigantica.</title>
        <authorList>
            <person name="Choi Y.-J."/>
        </authorList>
    </citation>
    <scope>NUCLEOTIDE SEQUENCE [LARGE SCALE GENOMIC DNA]</scope>
    <source>
        <strain evidence="2">Uganda_cow_1</strain>
    </source>
</reference>
<dbReference type="PANTHER" id="PTHR21520:SF2">
    <property type="entry name" value="GLUTAMATE-RICH PROTEIN 2"/>
    <property type="match status" value="1"/>
</dbReference>
<organism evidence="2 3">
    <name type="scientific">Fasciola gigantica</name>
    <name type="common">Giant liver fluke</name>
    <dbReference type="NCBI Taxonomy" id="46835"/>
    <lineage>
        <taxon>Eukaryota</taxon>
        <taxon>Metazoa</taxon>
        <taxon>Spiralia</taxon>
        <taxon>Lophotrochozoa</taxon>
        <taxon>Platyhelminthes</taxon>
        <taxon>Trematoda</taxon>
        <taxon>Digenea</taxon>
        <taxon>Plagiorchiida</taxon>
        <taxon>Echinostomata</taxon>
        <taxon>Echinostomatoidea</taxon>
        <taxon>Fasciolidae</taxon>
        <taxon>Fasciola</taxon>
    </lineage>
</organism>
<dbReference type="OrthoDB" id="9950633at2759"/>
<feature type="compositionally biased region" description="Acidic residues" evidence="1">
    <location>
        <begin position="101"/>
        <end position="114"/>
    </location>
</feature>
<accession>A0A504Y8L1</accession>
<proteinExistence type="predicted"/>
<dbReference type="EMBL" id="SUNJ01013965">
    <property type="protein sequence ID" value="TPP56881.1"/>
    <property type="molecule type" value="Genomic_DNA"/>
</dbReference>
<dbReference type="Proteomes" id="UP000316759">
    <property type="component" value="Unassembled WGS sequence"/>
</dbReference>
<gene>
    <name evidence="2" type="ORF">FGIG_08137</name>
</gene>
<dbReference type="InterPro" id="IPR026703">
    <property type="entry name" value="ERICH2"/>
</dbReference>
<comment type="caution">
    <text evidence="2">The sequence shown here is derived from an EMBL/GenBank/DDBJ whole genome shotgun (WGS) entry which is preliminary data.</text>
</comment>
<keyword evidence="3" id="KW-1185">Reference proteome</keyword>
<feature type="region of interest" description="Disordered" evidence="1">
    <location>
        <begin position="87"/>
        <end position="139"/>
    </location>
</feature>
<evidence type="ECO:0000256" key="1">
    <source>
        <dbReference type="SAM" id="MobiDB-lite"/>
    </source>
</evidence>
<dbReference type="AlphaFoldDB" id="A0A504Y8L1"/>
<name>A0A504Y8L1_FASGI</name>